<reference evidence="1" key="1">
    <citation type="journal article" date="2020" name="Nature">
        <title>Giant virus diversity and host interactions through global metagenomics.</title>
        <authorList>
            <person name="Schulz F."/>
            <person name="Roux S."/>
            <person name="Paez-Espino D."/>
            <person name="Jungbluth S."/>
            <person name="Walsh D.A."/>
            <person name="Denef V.J."/>
            <person name="McMahon K.D."/>
            <person name="Konstantinidis K.T."/>
            <person name="Eloe-Fadrosh E.A."/>
            <person name="Kyrpides N.C."/>
            <person name="Woyke T."/>
        </authorList>
    </citation>
    <scope>NUCLEOTIDE SEQUENCE</scope>
    <source>
        <strain evidence="1">GVMAG-M-3300021343-4</strain>
    </source>
</reference>
<evidence type="ECO:0000313" key="1">
    <source>
        <dbReference type="EMBL" id="QHT04673.1"/>
    </source>
</evidence>
<proteinExistence type="predicted"/>
<name>A0A6C0CK50_9ZZZZ</name>
<protein>
    <submittedName>
        <fullName evidence="1">Uncharacterized protein</fullName>
    </submittedName>
</protein>
<dbReference type="EMBL" id="MN739436">
    <property type="protein sequence ID" value="QHT04673.1"/>
    <property type="molecule type" value="Genomic_DNA"/>
</dbReference>
<sequence length="83" mass="9897">MKGKLIHKIYYYYTPHYLNNNDEKFKRLGTTIYRFQLENTEFSLRNDVHLNKVSIEHLCHFSKYMGADALLDFGLCLMLCKSV</sequence>
<dbReference type="AlphaFoldDB" id="A0A6C0CK50"/>
<organism evidence="1">
    <name type="scientific">viral metagenome</name>
    <dbReference type="NCBI Taxonomy" id="1070528"/>
    <lineage>
        <taxon>unclassified sequences</taxon>
        <taxon>metagenomes</taxon>
        <taxon>organismal metagenomes</taxon>
    </lineage>
</organism>
<accession>A0A6C0CK50</accession>